<dbReference type="InterPro" id="IPR035979">
    <property type="entry name" value="RBD_domain_sf"/>
</dbReference>
<dbReference type="GO" id="GO:0005634">
    <property type="term" value="C:nucleus"/>
    <property type="evidence" value="ECO:0007669"/>
    <property type="project" value="TreeGrafter"/>
</dbReference>
<proteinExistence type="predicted"/>
<evidence type="ECO:0000313" key="2">
    <source>
        <dbReference type="EMBL" id="KAG2181303.1"/>
    </source>
</evidence>
<accession>A0A8H7PWW1</accession>
<feature type="region of interest" description="Disordered" evidence="1">
    <location>
        <begin position="174"/>
        <end position="214"/>
    </location>
</feature>
<dbReference type="InterPro" id="IPR019416">
    <property type="entry name" value="NCBP3"/>
</dbReference>
<dbReference type="AlphaFoldDB" id="A0A8H7PWW1"/>
<dbReference type="PANTHER" id="PTHR16291:SF0">
    <property type="entry name" value="NUCLEAR CAP-BINDING PROTEIN SUBUNIT 3"/>
    <property type="match status" value="1"/>
</dbReference>
<dbReference type="InterPro" id="IPR012677">
    <property type="entry name" value="Nucleotide-bd_a/b_plait_sf"/>
</dbReference>
<dbReference type="Gene3D" id="3.30.70.330">
    <property type="match status" value="1"/>
</dbReference>
<evidence type="ECO:0000313" key="3">
    <source>
        <dbReference type="Proteomes" id="UP000654370"/>
    </source>
</evidence>
<dbReference type="Pfam" id="PF10309">
    <property type="entry name" value="NCBP3"/>
    <property type="match status" value="1"/>
</dbReference>
<sequence length="214" mass="24149">MSEEVITMDIDIDAEAEALNTISETVPETNITTDQPTQSESLPADGDEDQDKKPSGPQLRPEAVHVHGVDDMSTKDIETYFSEYNPIKIEWVNDTSCNAVFETGEQAKKAIESLVLEPAEVNHTLLRKSQPYTLESGRSINNLHLRLASDWDVKERGARERSRYYLLHGPPAKDINSRLGKRRADQPKRLGGKQDVLSRLGGYREPGEKRKHRK</sequence>
<feature type="region of interest" description="Disordered" evidence="1">
    <location>
        <begin position="22"/>
        <end position="66"/>
    </location>
</feature>
<dbReference type="GO" id="GO:0000340">
    <property type="term" value="F:RNA 7-methylguanosine cap binding"/>
    <property type="evidence" value="ECO:0007669"/>
    <property type="project" value="InterPro"/>
</dbReference>
<keyword evidence="3" id="KW-1185">Reference proteome</keyword>
<evidence type="ECO:0000256" key="1">
    <source>
        <dbReference type="SAM" id="MobiDB-lite"/>
    </source>
</evidence>
<dbReference type="SUPFAM" id="SSF54928">
    <property type="entry name" value="RNA-binding domain, RBD"/>
    <property type="match status" value="1"/>
</dbReference>
<evidence type="ECO:0008006" key="4">
    <source>
        <dbReference type="Google" id="ProtNLM"/>
    </source>
</evidence>
<organism evidence="2 3">
    <name type="scientific">Mortierella isabellina</name>
    <name type="common">Filamentous fungus</name>
    <name type="synonym">Umbelopsis isabellina</name>
    <dbReference type="NCBI Taxonomy" id="91625"/>
    <lineage>
        <taxon>Eukaryota</taxon>
        <taxon>Fungi</taxon>
        <taxon>Fungi incertae sedis</taxon>
        <taxon>Mucoromycota</taxon>
        <taxon>Mucoromycotina</taxon>
        <taxon>Umbelopsidomycetes</taxon>
        <taxon>Umbelopsidales</taxon>
        <taxon>Umbelopsidaceae</taxon>
        <taxon>Umbelopsis</taxon>
    </lineage>
</organism>
<name>A0A8H7PWW1_MORIS</name>
<protein>
    <recommendedName>
        <fullName evidence="4">Nuclear cap-binding protein subunit 3</fullName>
    </recommendedName>
</protein>
<comment type="caution">
    <text evidence="2">The sequence shown here is derived from an EMBL/GenBank/DDBJ whole genome shotgun (WGS) entry which is preliminary data.</text>
</comment>
<gene>
    <name evidence="2" type="ORF">INT43_008886</name>
</gene>
<dbReference type="OrthoDB" id="422106at2759"/>
<dbReference type="Proteomes" id="UP000654370">
    <property type="component" value="Unassembled WGS sequence"/>
</dbReference>
<feature type="compositionally biased region" description="Polar residues" evidence="1">
    <location>
        <begin position="22"/>
        <end position="41"/>
    </location>
</feature>
<dbReference type="PANTHER" id="PTHR16291">
    <property type="entry name" value="NUCLEAR CAP-BINDING PROTEIN SUBUNIT 3"/>
    <property type="match status" value="1"/>
</dbReference>
<dbReference type="GO" id="GO:0003729">
    <property type="term" value="F:mRNA binding"/>
    <property type="evidence" value="ECO:0007669"/>
    <property type="project" value="InterPro"/>
</dbReference>
<reference evidence="2" key="1">
    <citation type="submission" date="2020-12" db="EMBL/GenBank/DDBJ databases">
        <title>Metabolic potential, ecology and presence of endohyphal bacteria is reflected in genomic diversity of Mucoromycotina.</title>
        <authorList>
            <person name="Muszewska A."/>
            <person name="Okrasinska A."/>
            <person name="Steczkiewicz K."/>
            <person name="Drgas O."/>
            <person name="Orlowska M."/>
            <person name="Perlinska-Lenart U."/>
            <person name="Aleksandrzak-Piekarczyk T."/>
            <person name="Szatraj K."/>
            <person name="Zielenkiewicz U."/>
            <person name="Pilsyk S."/>
            <person name="Malc E."/>
            <person name="Mieczkowski P."/>
            <person name="Kruszewska J.S."/>
            <person name="Biernat P."/>
            <person name="Pawlowska J."/>
        </authorList>
    </citation>
    <scope>NUCLEOTIDE SEQUENCE</scope>
    <source>
        <strain evidence="2">WA0000067209</strain>
    </source>
</reference>
<dbReference type="EMBL" id="JAEPQZ010000005">
    <property type="protein sequence ID" value="KAG2181303.1"/>
    <property type="molecule type" value="Genomic_DNA"/>
</dbReference>